<evidence type="ECO:0000256" key="1">
    <source>
        <dbReference type="SAM" id="Phobius"/>
    </source>
</evidence>
<comment type="caution">
    <text evidence="2">The sequence shown here is derived from an EMBL/GenBank/DDBJ whole genome shotgun (WGS) entry which is preliminary data.</text>
</comment>
<dbReference type="Pfam" id="PF22765">
    <property type="entry name" value="DUF7010"/>
    <property type="match status" value="1"/>
</dbReference>
<evidence type="ECO:0000313" key="2">
    <source>
        <dbReference type="EMBL" id="MEN1762251.1"/>
    </source>
</evidence>
<sequence>MGLPRGFPGQLVSGLLWIISAAISVLSSPLHGMLFLFFGCMGIFPLTQLTLRIMGRSARVGSGNGLWALGAQVAFTVPINFLLVGAVILY</sequence>
<dbReference type="InterPro" id="IPR053824">
    <property type="entry name" value="DUF7010"/>
</dbReference>
<protein>
    <submittedName>
        <fullName evidence="2">Uncharacterized protein</fullName>
    </submittedName>
</protein>
<dbReference type="EMBL" id="JBCITM010000035">
    <property type="protein sequence ID" value="MEN1762251.1"/>
    <property type="molecule type" value="Genomic_DNA"/>
</dbReference>
<proteinExistence type="predicted"/>
<keyword evidence="1" id="KW-0812">Transmembrane</keyword>
<keyword evidence="3" id="KW-1185">Reference proteome</keyword>
<keyword evidence="1" id="KW-1133">Transmembrane helix</keyword>
<feature type="non-terminal residue" evidence="2">
    <location>
        <position position="90"/>
    </location>
</feature>
<evidence type="ECO:0000313" key="3">
    <source>
        <dbReference type="Proteomes" id="UP001407405"/>
    </source>
</evidence>
<name>A0ABU9W0U9_9CLOT</name>
<gene>
    <name evidence="2" type="ORF">AAIG11_17315</name>
</gene>
<dbReference type="Proteomes" id="UP001407405">
    <property type="component" value="Unassembled WGS sequence"/>
</dbReference>
<reference evidence="2 3" key="1">
    <citation type="submission" date="2024-04" db="EMBL/GenBank/DDBJ databases">
        <title>Genome sequencing and metabolic network reconstruction of aminoacids and betaine degradation by Anoxynatronum sibiricum.</title>
        <authorList>
            <person name="Detkova E.N."/>
            <person name="Boltjanskaja Y.V."/>
            <person name="Mardanov A.V."/>
            <person name="Kevbrin V."/>
        </authorList>
    </citation>
    <scope>NUCLEOTIDE SEQUENCE [LARGE SCALE GENOMIC DNA]</scope>
    <source>
        <strain evidence="2 3">Z-7981</strain>
    </source>
</reference>
<keyword evidence="1" id="KW-0472">Membrane</keyword>
<accession>A0ABU9W0U9</accession>
<feature type="transmembrane region" description="Helical" evidence="1">
    <location>
        <begin position="66"/>
        <end position="89"/>
    </location>
</feature>
<organism evidence="2 3">
    <name type="scientific">Anoxynatronum sibiricum</name>
    <dbReference type="NCBI Taxonomy" id="210623"/>
    <lineage>
        <taxon>Bacteria</taxon>
        <taxon>Bacillati</taxon>
        <taxon>Bacillota</taxon>
        <taxon>Clostridia</taxon>
        <taxon>Eubacteriales</taxon>
        <taxon>Clostridiaceae</taxon>
        <taxon>Anoxynatronum</taxon>
    </lineage>
</organism>
<feature type="transmembrane region" description="Helical" evidence="1">
    <location>
        <begin position="7"/>
        <end position="27"/>
    </location>
</feature>